<keyword evidence="2" id="KW-0378">Hydrolase</keyword>
<dbReference type="Proteomes" id="UP000198848">
    <property type="component" value="Unassembled WGS sequence"/>
</dbReference>
<dbReference type="InterPro" id="IPR007597">
    <property type="entry name" value="CheC"/>
</dbReference>
<dbReference type="GO" id="GO:0016787">
    <property type="term" value="F:hydrolase activity"/>
    <property type="evidence" value="ECO:0007669"/>
    <property type="project" value="UniProtKB-KW"/>
</dbReference>
<protein>
    <submittedName>
        <fullName evidence="5">Chemotaxis protein CheC</fullName>
    </submittedName>
</protein>
<dbReference type="STRING" id="1095778.SAMN04489842_2965"/>
<evidence type="ECO:0000259" key="3">
    <source>
        <dbReference type="Pfam" id="PF04509"/>
    </source>
</evidence>
<dbReference type="PANTHER" id="PTHR43693">
    <property type="entry name" value="PROTEIN PHOSPHATASE CHEZ"/>
    <property type="match status" value="1"/>
</dbReference>
<dbReference type="AlphaFoldDB" id="A0A1H1HQL7"/>
<dbReference type="SUPFAM" id="SSF103039">
    <property type="entry name" value="CheC-like"/>
    <property type="match status" value="2"/>
</dbReference>
<dbReference type="OrthoDB" id="182374at2157"/>
<feature type="domain" description="Chemotaxis phosphatase CheX-like" evidence="4">
    <location>
        <begin position="248"/>
        <end position="332"/>
    </location>
</feature>
<dbReference type="EMBL" id="FNLC01000003">
    <property type="protein sequence ID" value="SDR27750.1"/>
    <property type="molecule type" value="Genomic_DNA"/>
</dbReference>
<evidence type="ECO:0000259" key="4">
    <source>
        <dbReference type="Pfam" id="PF13690"/>
    </source>
</evidence>
<dbReference type="CDD" id="cd17911">
    <property type="entry name" value="CheC_ClassIII"/>
    <property type="match status" value="2"/>
</dbReference>
<organism evidence="5 6">
    <name type="scientific">Natronobacterium texcoconense</name>
    <dbReference type="NCBI Taxonomy" id="1095778"/>
    <lineage>
        <taxon>Archaea</taxon>
        <taxon>Methanobacteriati</taxon>
        <taxon>Methanobacteriota</taxon>
        <taxon>Stenosarchaea group</taxon>
        <taxon>Halobacteria</taxon>
        <taxon>Halobacteriales</taxon>
        <taxon>Natrialbaceae</taxon>
        <taxon>Natronobacterium</taxon>
    </lineage>
</organism>
<keyword evidence="6" id="KW-1185">Reference proteome</keyword>
<evidence type="ECO:0000313" key="5">
    <source>
        <dbReference type="EMBL" id="SDR27750.1"/>
    </source>
</evidence>
<sequence length="398" mass="43067">MEIDIHSLKTYNELAKEGAESAASALSELTDIETRVEVTDVSLLSAADLQYEFDGREFAGVKVGSGEPLSGETVLVFDGEGRETITNNLVPSADREMTESAILEVGNIMVNGFVSGWANHLDASVDISPPDYVEGTGIGVLPETRPESNEYAFVFRNRVEAVDDSVGFYMLLFPEIASLERILENRTNGGIPREKLEVFTEMTERGATKAANNVTAMTDLSTGVEVNRLSFVPIADIPAHVSDDRRVGTAVEYTGTPSGYLGILFDPAAARTAVDALLSVESEGEWTDKERSALEELCNVIASGFIDGWANVLETSIRHSPPEFIADMGSSIMSPIIADIARTEEYAFMLDSTIRTGESETLQCQLFALPQSGELETALEELLVKRAGETDADPDAVF</sequence>
<reference evidence="6" key="1">
    <citation type="submission" date="2016-10" db="EMBL/GenBank/DDBJ databases">
        <authorList>
            <person name="Varghese N."/>
            <person name="Submissions S."/>
        </authorList>
    </citation>
    <scope>NUCLEOTIDE SEQUENCE [LARGE SCALE GENOMIC DNA]</scope>
    <source>
        <strain evidence="6">DSM 24767</strain>
    </source>
</reference>
<name>A0A1H1HQL7_NATTX</name>
<keyword evidence="1" id="KW-0145">Chemotaxis</keyword>
<dbReference type="PANTHER" id="PTHR43693:SF1">
    <property type="entry name" value="PROTEIN PHOSPHATASE CHEZ"/>
    <property type="match status" value="1"/>
</dbReference>
<dbReference type="GO" id="GO:0006935">
    <property type="term" value="P:chemotaxis"/>
    <property type="evidence" value="ECO:0007669"/>
    <property type="project" value="UniProtKB-KW"/>
</dbReference>
<proteinExistence type="predicted"/>
<dbReference type="InterPro" id="IPR028051">
    <property type="entry name" value="CheX-like_dom"/>
</dbReference>
<evidence type="ECO:0000256" key="1">
    <source>
        <dbReference type="ARBA" id="ARBA00022500"/>
    </source>
</evidence>
<feature type="domain" description="CheC-like protein" evidence="3">
    <location>
        <begin position="97"/>
        <end position="132"/>
    </location>
</feature>
<dbReference type="Gene3D" id="3.40.1550.10">
    <property type="entry name" value="CheC-like"/>
    <property type="match status" value="2"/>
</dbReference>
<accession>A0A1H1HQL7</accession>
<gene>
    <name evidence="5" type="ORF">SAMN04489842_2965</name>
</gene>
<evidence type="ECO:0000313" key="6">
    <source>
        <dbReference type="Proteomes" id="UP000198848"/>
    </source>
</evidence>
<dbReference type="RefSeq" id="WP_090383362.1">
    <property type="nucleotide sequence ID" value="NZ_FNLC01000003.1"/>
</dbReference>
<evidence type="ECO:0000256" key="2">
    <source>
        <dbReference type="ARBA" id="ARBA00022801"/>
    </source>
</evidence>
<dbReference type="InterPro" id="IPR050992">
    <property type="entry name" value="CheZ_family_phosphatases"/>
</dbReference>
<dbReference type="Pfam" id="PF13690">
    <property type="entry name" value="CheX"/>
    <property type="match status" value="1"/>
</dbReference>
<dbReference type="InterPro" id="IPR028976">
    <property type="entry name" value="CheC-like_sf"/>
</dbReference>
<dbReference type="Pfam" id="PF04509">
    <property type="entry name" value="CheC"/>
    <property type="match status" value="1"/>
</dbReference>